<dbReference type="InterPro" id="IPR005625">
    <property type="entry name" value="PepSY-ass_TM"/>
</dbReference>
<comment type="caution">
    <text evidence="2">The sequence shown here is derived from an EMBL/GenBank/DDBJ whole genome shotgun (WGS) entry which is preliminary data.</text>
</comment>
<dbReference type="EMBL" id="JACOOH010000001">
    <property type="protein sequence ID" value="MBC5619531.1"/>
    <property type="molecule type" value="Genomic_DNA"/>
</dbReference>
<sequence>MITRLLIHIHRILGIILCILCFSWFISGIVMIYHSFPRVSQEERFARQQALGTASLPAMQDVLRRLPADVRPGGISLDNPEGQNVFHFGNRRKSHDLYADTNAVAPTVNYALCEWRAKNWCPNNNITRVDTLHALDQWIPLAHNKRELPVYKFFYDGPEGYQLYISSRSGNILQFTDSDKRFWAWFGAIPHWVYFTVIRENQNLWTRFMYWSCYLGMFMCFTGFILGIRSYWLNRRKGFLRTPYKKPWFKWHHVTGFFFGIFVFTWILSGYMSMAPLPSWLFGEQKPRGMTRQGAPDRGTPSPDTYTLDYRDAIAAVSRTHGPVKQVEWTHYEGMPLYKLRTERETVTLDASADSIRPFRITEEMVYAAIKRLTRDTVPYTVTKMEEYDNYYISRRRPLPLPAYKVELDNKAKDCYYYNLESFQPAHYDTNGRWKRWLYRGLHTLDIKFLVERPMLWTVVIWTLLLGGAAVSFTGIVLSVKYIIRLCKRRKR</sequence>
<evidence type="ECO:0000313" key="2">
    <source>
        <dbReference type="EMBL" id="MBC5619531.1"/>
    </source>
</evidence>
<evidence type="ECO:0000256" key="1">
    <source>
        <dbReference type="SAM" id="Phobius"/>
    </source>
</evidence>
<dbReference type="Pfam" id="PF03929">
    <property type="entry name" value="PepSY_TM"/>
    <property type="match status" value="1"/>
</dbReference>
<protein>
    <submittedName>
        <fullName evidence="2">PepSY domain-containing protein</fullName>
    </submittedName>
</protein>
<proteinExistence type="predicted"/>
<keyword evidence="3" id="KW-1185">Reference proteome</keyword>
<reference evidence="2 3" key="1">
    <citation type="submission" date="2020-08" db="EMBL/GenBank/DDBJ databases">
        <title>Genome public.</title>
        <authorList>
            <person name="Liu C."/>
            <person name="Sun Q."/>
        </authorList>
    </citation>
    <scope>NUCLEOTIDE SEQUENCE [LARGE SCALE GENOMIC DNA]</scope>
    <source>
        <strain evidence="2 3">NSJ-56</strain>
    </source>
</reference>
<feature type="transmembrane region" description="Helical" evidence="1">
    <location>
        <begin position="12"/>
        <end position="36"/>
    </location>
</feature>
<feature type="transmembrane region" description="Helical" evidence="1">
    <location>
        <begin position="459"/>
        <end position="484"/>
    </location>
</feature>
<evidence type="ECO:0000313" key="3">
    <source>
        <dbReference type="Proteomes" id="UP000646484"/>
    </source>
</evidence>
<keyword evidence="1" id="KW-0472">Membrane</keyword>
<dbReference type="PANTHER" id="PTHR34219">
    <property type="entry name" value="IRON-REGULATED INNER MEMBRANE PROTEIN-RELATED"/>
    <property type="match status" value="1"/>
</dbReference>
<feature type="transmembrane region" description="Helical" evidence="1">
    <location>
        <begin position="253"/>
        <end position="272"/>
    </location>
</feature>
<keyword evidence="1" id="KW-0812">Transmembrane</keyword>
<accession>A0ABR7CV25</accession>
<feature type="transmembrane region" description="Helical" evidence="1">
    <location>
        <begin position="208"/>
        <end position="232"/>
    </location>
</feature>
<organism evidence="2 3">
    <name type="scientific">Butyricimonas hominis</name>
    <dbReference type="NCBI Taxonomy" id="2763032"/>
    <lineage>
        <taxon>Bacteria</taxon>
        <taxon>Pseudomonadati</taxon>
        <taxon>Bacteroidota</taxon>
        <taxon>Bacteroidia</taxon>
        <taxon>Bacteroidales</taxon>
        <taxon>Odoribacteraceae</taxon>
        <taxon>Butyricimonas</taxon>
    </lineage>
</organism>
<dbReference type="PANTHER" id="PTHR34219:SF6">
    <property type="entry name" value="BLR3280 PROTEIN"/>
    <property type="match status" value="1"/>
</dbReference>
<dbReference type="Proteomes" id="UP000646484">
    <property type="component" value="Unassembled WGS sequence"/>
</dbReference>
<gene>
    <name evidence="2" type="ORF">H8S64_00300</name>
</gene>
<dbReference type="RefSeq" id="WP_186974534.1">
    <property type="nucleotide sequence ID" value="NZ_JACOOH010000001.1"/>
</dbReference>
<name>A0ABR7CV25_9BACT</name>
<keyword evidence="1" id="KW-1133">Transmembrane helix</keyword>